<protein>
    <submittedName>
        <fullName evidence="6">LysR family transcriptional regulator</fullName>
    </submittedName>
</protein>
<evidence type="ECO:0000256" key="1">
    <source>
        <dbReference type="ARBA" id="ARBA00009437"/>
    </source>
</evidence>
<reference evidence="6 7" key="1">
    <citation type="submission" date="2014-05" db="EMBL/GenBank/DDBJ databases">
        <authorList>
            <person name="Rizzardi K."/>
            <person name="Winiecka-Krusnell J."/>
            <person name="Ramliden M."/>
            <person name="Alm E."/>
            <person name="Andersson S."/>
            <person name="Byfors S."/>
        </authorList>
    </citation>
    <scope>NUCLEOTIDE SEQUENCE [LARGE SCALE GENOMIC DNA]</scope>
    <source>
        <strain evidence="6 7">LEGN</strain>
    </source>
</reference>
<sequence length="286" mass="32852">MSKLDRIAAFITVVEEHSFAAAARKYGVSTAAVSRQVARLEEDLKVVLLRRSTRQLSLTEIGAQYYQQCKKVFMELQEAETAIASSQKEAIGILNVTSNRYFAMKYLLPYLPEFMDLNPKLQIKIELAERFPDLAQEGIDLLFGVSMEGPSELVRKRVSTTRYVLCASPNYLAKYGIPQTPSELCKHRYITHSMRKPDNLLTFRGGNEIYVEPTLWLNDSRAMCECAILGMGIIKLHEYIVAEALQDGRLIEILHEFQEPKLSVYLYYQAARYLQPKIRRFIDFFT</sequence>
<keyword evidence="4" id="KW-0804">Transcription</keyword>
<keyword evidence="7" id="KW-1185">Reference proteome</keyword>
<dbReference type="SUPFAM" id="SSF46785">
    <property type="entry name" value="Winged helix' DNA-binding domain"/>
    <property type="match status" value="1"/>
</dbReference>
<dbReference type="PROSITE" id="PS50931">
    <property type="entry name" value="HTH_LYSR"/>
    <property type="match status" value="1"/>
</dbReference>
<dbReference type="EMBL" id="JNCF01000032">
    <property type="protein sequence ID" value="KGP62953.1"/>
    <property type="molecule type" value="Genomic_DNA"/>
</dbReference>
<accession>A0A0A2T6C0</accession>
<evidence type="ECO:0000256" key="4">
    <source>
        <dbReference type="ARBA" id="ARBA00023163"/>
    </source>
</evidence>
<dbReference type="PANTHER" id="PTHR30537">
    <property type="entry name" value="HTH-TYPE TRANSCRIPTIONAL REGULATOR"/>
    <property type="match status" value="1"/>
</dbReference>
<dbReference type="STRING" id="1498499.EP47_07500"/>
<keyword evidence="2" id="KW-0805">Transcription regulation</keyword>
<dbReference type="PANTHER" id="PTHR30537:SF5">
    <property type="entry name" value="HTH-TYPE TRANSCRIPTIONAL ACTIVATOR TTDR-RELATED"/>
    <property type="match status" value="1"/>
</dbReference>
<feature type="domain" description="HTH lysR-type" evidence="5">
    <location>
        <begin position="1"/>
        <end position="59"/>
    </location>
</feature>
<dbReference type="Pfam" id="PF03466">
    <property type="entry name" value="LysR_substrate"/>
    <property type="match status" value="1"/>
</dbReference>
<dbReference type="Pfam" id="PF00126">
    <property type="entry name" value="HTH_1"/>
    <property type="match status" value="1"/>
</dbReference>
<organism evidence="6 7">
    <name type="scientific">Legionella norrlandica</name>
    <dbReference type="NCBI Taxonomy" id="1498499"/>
    <lineage>
        <taxon>Bacteria</taxon>
        <taxon>Pseudomonadati</taxon>
        <taxon>Pseudomonadota</taxon>
        <taxon>Gammaproteobacteria</taxon>
        <taxon>Legionellales</taxon>
        <taxon>Legionellaceae</taxon>
        <taxon>Legionella</taxon>
    </lineage>
</organism>
<dbReference type="InterPro" id="IPR036388">
    <property type="entry name" value="WH-like_DNA-bd_sf"/>
</dbReference>
<comment type="caution">
    <text evidence="6">The sequence shown here is derived from an EMBL/GenBank/DDBJ whole genome shotgun (WGS) entry which is preliminary data.</text>
</comment>
<dbReference type="Gene3D" id="1.10.10.10">
    <property type="entry name" value="Winged helix-like DNA-binding domain superfamily/Winged helix DNA-binding domain"/>
    <property type="match status" value="1"/>
</dbReference>
<dbReference type="GO" id="GO:0006351">
    <property type="term" value="P:DNA-templated transcription"/>
    <property type="evidence" value="ECO:0007669"/>
    <property type="project" value="TreeGrafter"/>
</dbReference>
<dbReference type="InterPro" id="IPR058163">
    <property type="entry name" value="LysR-type_TF_proteobact-type"/>
</dbReference>
<comment type="similarity">
    <text evidence="1">Belongs to the LysR transcriptional regulatory family.</text>
</comment>
<dbReference type="InterPro" id="IPR000847">
    <property type="entry name" value="LysR_HTH_N"/>
</dbReference>
<evidence type="ECO:0000313" key="6">
    <source>
        <dbReference type="EMBL" id="KGP62953.1"/>
    </source>
</evidence>
<gene>
    <name evidence="6" type="ORF">EP47_07500</name>
</gene>
<dbReference type="SUPFAM" id="SSF53850">
    <property type="entry name" value="Periplasmic binding protein-like II"/>
    <property type="match status" value="1"/>
</dbReference>
<dbReference type="RefSeq" id="WP_035890284.1">
    <property type="nucleotide sequence ID" value="NZ_JNCF01000032.1"/>
</dbReference>
<dbReference type="AlphaFoldDB" id="A0A0A2T6C0"/>
<dbReference type="InterPro" id="IPR005119">
    <property type="entry name" value="LysR_subst-bd"/>
</dbReference>
<evidence type="ECO:0000259" key="5">
    <source>
        <dbReference type="PROSITE" id="PS50931"/>
    </source>
</evidence>
<dbReference type="Gene3D" id="3.40.190.290">
    <property type="match status" value="1"/>
</dbReference>
<dbReference type="FunFam" id="1.10.10.10:FF:000001">
    <property type="entry name" value="LysR family transcriptional regulator"/>
    <property type="match status" value="1"/>
</dbReference>
<dbReference type="Proteomes" id="UP000054422">
    <property type="component" value="Unassembled WGS sequence"/>
</dbReference>
<evidence type="ECO:0000256" key="2">
    <source>
        <dbReference type="ARBA" id="ARBA00023015"/>
    </source>
</evidence>
<dbReference type="GO" id="GO:0003700">
    <property type="term" value="F:DNA-binding transcription factor activity"/>
    <property type="evidence" value="ECO:0007669"/>
    <property type="project" value="InterPro"/>
</dbReference>
<evidence type="ECO:0000313" key="7">
    <source>
        <dbReference type="Proteomes" id="UP000054422"/>
    </source>
</evidence>
<evidence type="ECO:0000256" key="3">
    <source>
        <dbReference type="ARBA" id="ARBA00023125"/>
    </source>
</evidence>
<dbReference type="InterPro" id="IPR036390">
    <property type="entry name" value="WH_DNA-bd_sf"/>
</dbReference>
<keyword evidence="3" id="KW-0238">DNA-binding</keyword>
<dbReference type="GO" id="GO:0043565">
    <property type="term" value="F:sequence-specific DNA binding"/>
    <property type="evidence" value="ECO:0007669"/>
    <property type="project" value="TreeGrafter"/>
</dbReference>
<dbReference type="CDD" id="cd08422">
    <property type="entry name" value="PBP2_CrgA_like"/>
    <property type="match status" value="1"/>
</dbReference>
<proteinExistence type="inferred from homology"/>
<dbReference type="OrthoDB" id="9810065at2"/>
<name>A0A0A2T6C0_9GAMM</name>